<name>A0AAN9G117_9CAEN</name>
<keyword evidence="6" id="KW-1185">Reference proteome</keyword>
<evidence type="ECO:0000256" key="2">
    <source>
        <dbReference type="ARBA" id="ARBA00022980"/>
    </source>
</evidence>
<evidence type="ECO:0000256" key="3">
    <source>
        <dbReference type="ARBA" id="ARBA00023274"/>
    </source>
</evidence>
<dbReference type="GO" id="GO:0005763">
    <property type="term" value="C:mitochondrial small ribosomal subunit"/>
    <property type="evidence" value="ECO:0007669"/>
    <property type="project" value="TreeGrafter"/>
</dbReference>
<accession>A0AAN9G117</accession>
<dbReference type="PANTHER" id="PTHR19836">
    <property type="entry name" value="30S RIBOSOMAL PROTEIN S14"/>
    <property type="match status" value="1"/>
</dbReference>
<evidence type="ECO:0000256" key="1">
    <source>
        <dbReference type="ARBA" id="ARBA00009083"/>
    </source>
</evidence>
<keyword evidence="2" id="KW-0689">Ribosomal protein</keyword>
<evidence type="ECO:0000313" key="6">
    <source>
        <dbReference type="Proteomes" id="UP001374579"/>
    </source>
</evidence>
<dbReference type="FunFam" id="1.10.287.1480:FF:000001">
    <property type="entry name" value="30S ribosomal protein S14"/>
    <property type="match status" value="1"/>
</dbReference>
<dbReference type="AlphaFoldDB" id="A0AAN9G117"/>
<dbReference type="SUPFAM" id="SSF57716">
    <property type="entry name" value="Glucocorticoid receptor-like (DNA-binding domain)"/>
    <property type="match status" value="1"/>
</dbReference>
<dbReference type="PANTHER" id="PTHR19836:SF19">
    <property type="entry name" value="SMALL RIBOSOMAL SUBUNIT PROTEIN US14M"/>
    <property type="match status" value="1"/>
</dbReference>
<comment type="caution">
    <text evidence="5">The sequence shown here is derived from an EMBL/GenBank/DDBJ whole genome shotgun (WGS) entry which is preliminary data.</text>
</comment>
<proteinExistence type="inferred from homology"/>
<dbReference type="Pfam" id="PF00253">
    <property type="entry name" value="Ribosomal_S14"/>
    <property type="match status" value="1"/>
</dbReference>
<dbReference type="GO" id="GO:0006412">
    <property type="term" value="P:translation"/>
    <property type="evidence" value="ECO:0007669"/>
    <property type="project" value="InterPro"/>
</dbReference>
<evidence type="ECO:0000313" key="5">
    <source>
        <dbReference type="EMBL" id="KAK7091276.1"/>
    </source>
</evidence>
<reference evidence="5 6" key="1">
    <citation type="submission" date="2024-02" db="EMBL/GenBank/DDBJ databases">
        <title>Chromosome-scale genome assembly of the rough periwinkle Littorina saxatilis.</title>
        <authorList>
            <person name="De Jode A."/>
            <person name="Faria R."/>
            <person name="Formenti G."/>
            <person name="Sims Y."/>
            <person name="Smith T.P."/>
            <person name="Tracey A."/>
            <person name="Wood J.M.D."/>
            <person name="Zagrodzka Z.B."/>
            <person name="Johannesson K."/>
            <person name="Butlin R.K."/>
            <person name="Leder E.H."/>
        </authorList>
    </citation>
    <scope>NUCLEOTIDE SEQUENCE [LARGE SCALE GENOMIC DNA]</scope>
    <source>
        <strain evidence="5">Snail1</strain>
        <tissue evidence="5">Muscle</tissue>
    </source>
</reference>
<evidence type="ECO:0000256" key="4">
    <source>
        <dbReference type="ARBA" id="ARBA00083755"/>
    </source>
</evidence>
<dbReference type="InterPro" id="IPR001209">
    <property type="entry name" value="Ribosomal_uS14"/>
</dbReference>
<organism evidence="5 6">
    <name type="scientific">Littorina saxatilis</name>
    <dbReference type="NCBI Taxonomy" id="31220"/>
    <lineage>
        <taxon>Eukaryota</taxon>
        <taxon>Metazoa</taxon>
        <taxon>Spiralia</taxon>
        <taxon>Lophotrochozoa</taxon>
        <taxon>Mollusca</taxon>
        <taxon>Gastropoda</taxon>
        <taxon>Caenogastropoda</taxon>
        <taxon>Littorinimorpha</taxon>
        <taxon>Littorinoidea</taxon>
        <taxon>Littorinidae</taxon>
        <taxon>Littorina</taxon>
    </lineage>
</organism>
<dbReference type="Proteomes" id="UP001374579">
    <property type="component" value="Unassembled WGS sequence"/>
</dbReference>
<sequence>MAGSLLGRTLQSLLRVNSQLQMTVRTHYVDWRMLRDVKRRRLVKDLNVYRQRYNAVRKNTILPAELQEMAHTEVAAMPRDSNYVRLRCRCVLTSRPRGVLEKWKLSRIMWRHFADYNQMSGIKRACW</sequence>
<dbReference type="GO" id="GO:0003735">
    <property type="term" value="F:structural constituent of ribosome"/>
    <property type="evidence" value="ECO:0007669"/>
    <property type="project" value="InterPro"/>
</dbReference>
<protein>
    <recommendedName>
        <fullName evidence="4">28S ribosomal protein S14, mitochondrial</fullName>
    </recommendedName>
</protein>
<dbReference type="Gene3D" id="1.10.287.1480">
    <property type="match status" value="1"/>
</dbReference>
<comment type="similarity">
    <text evidence="1">Belongs to the universal ribosomal protein uS14 family.</text>
</comment>
<gene>
    <name evidence="5" type="ORF">V1264_008981</name>
</gene>
<keyword evidence="3" id="KW-0687">Ribonucleoprotein</keyword>
<dbReference type="EMBL" id="JBAMIC010000022">
    <property type="protein sequence ID" value="KAK7091276.1"/>
    <property type="molecule type" value="Genomic_DNA"/>
</dbReference>